<keyword evidence="5" id="KW-1185">Reference proteome</keyword>
<dbReference type="PANTHER" id="PTHR30540">
    <property type="entry name" value="OSMOTIC STRESS POTASSIUM TRANSPORTER"/>
    <property type="match status" value="1"/>
</dbReference>
<evidence type="ECO:0000256" key="2">
    <source>
        <dbReference type="ARBA" id="ARBA00008440"/>
    </source>
</evidence>
<evidence type="ECO:0000259" key="3">
    <source>
        <dbReference type="Pfam" id="PF02705"/>
    </source>
</evidence>
<dbReference type="InterPro" id="IPR053951">
    <property type="entry name" value="K_trans_N"/>
</dbReference>
<dbReference type="GO" id="GO:0005886">
    <property type="term" value="C:plasma membrane"/>
    <property type="evidence" value="ECO:0007669"/>
    <property type="project" value="UniProtKB-SubCell"/>
</dbReference>
<dbReference type="Pfam" id="PF02705">
    <property type="entry name" value="K_trans"/>
    <property type="match status" value="1"/>
</dbReference>
<dbReference type="GO" id="GO:0015079">
    <property type="term" value="F:potassium ion transmembrane transporter activity"/>
    <property type="evidence" value="ECO:0007669"/>
    <property type="project" value="InterPro"/>
</dbReference>
<dbReference type="PANTHER" id="PTHR30540:SF6">
    <property type="entry name" value="POTASSIUM TRANSPORTER 2"/>
    <property type="match status" value="1"/>
</dbReference>
<name>A0AAD3T4I6_NEPGR</name>
<protein>
    <recommendedName>
        <fullName evidence="3">K+ potassium transporter integral membrane domain-containing protein</fullName>
    </recommendedName>
</protein>
<organism evidence="4 5">
    <name type="scientific">Nepenthes gracilis</name>
    <name type="common">Slender pitcher plant</name>
    <dbReference type="NCBI Taxonomy" id="150966"/>
    <lineage>
        <taxon>Eukaryota</taxon>
        <taxon>Viridiplantae</taxon>
        <taxon>Streptophyta</taxon>
        <taxon>Embryophyta</taxon>
        <taxon>Tracheophyta</taxon>
        <taxon>Spermatophyta</taxon>
        <taxon>Magnoliopsida</taxon>
        <taxon>eudicotyledons</taxon>
        <taxon>Gunneridae</taxon>
        <taxon>Pentapetalae</taxon>
        <taxon>Caryophyllales</taxon>
        <taxon>Nepenthaceae</taxon>
        <taxon>Nepenthes</taxon>
    </lineage>
</organism>
<comment type="caution">
    <text evidence="4">The sequence shown here is derived from an EMBL/GenBank/DDBJ whole genome shotgun (WGS) entry which is preliminary data.</text>
</comment>
<accession>A0AAD3T4I6</accession>
<gene>
    <name evidence="4" type="ORF">Nepgr_024636</name>
</gene>
<evidence type="ECO:0000313" key="4">
    <source>
        <dbReference type="EMBL" id="GMH22793.1"/>
    </source>
</evidence>
<dbReference type="AlphaFoldDB" id="A0AAD3T4I6"/>
<dbReference type="Proteomes" id="UP001279734">
    <property type="component" value="Unassembled WGS sequence"/>
</dbReference>
<comment type="subcellular location">
    <subcellularLocation>
        <location evidence="1">Cell membrane</location>
        <topology evidence="1">Multi-pass membrane protein</topology>
    </subcellularLocation>
</comment>
<evidence type="ECO:0000256" key="1">
    <source>
        <dbReference type="ARBA" id="ARBA00004651"/>
    </source>
</evidence>
<feature type="domain" description="K+ potassium transporter integral membrane" evidence="3">
    <location>
        <begin position="364"/>
        <end position="418"/>
    </location>
</feature>
<dbReference type="InterPro" id="IPR003855">
    <property type="entry name" value="K+_transporter"/>
</dbReference>
<proteinExistence type="inferred from homology"/>
<comment type="similarity">
    <text evidence="2">Belongs to the HAK/KUP transporter (TC 2.A.72.3) family.</text>
</comment>
<dbReference type="EMBL" id="BSYO01000025">
    <property type="protein sequence ID" value="GMH22793.1"/>
    <property type="molecule type" value="Genomic_DNA"/>
</dbReference>
<reference evidence="4" key="1">
    <citation type="submission" date="2023-05" db="EMBL/GenBank/DDBJ databases">
        <title>Nepenthes gracilis genome sequencing.</title>
        <authorList>
            <person name="Fukushima K."/>
        </authorList>
    </citation>
    <scope>NUCLEOTIDE SEQUENCE</scope>
    <source>
        <strain evidence="4">SING2019-196</strain>
    </source>
</reference>
<evidence type="ECO:0000313" key="5">
    <source>
        <dbReference type="Proteomes" id="UP001279734"/>
    </source>
</evidence>
<sequence length="428" mass="46535">MGWAPGAKLAASVRGTNNGNPNAKVLTRDEIGVWETVLPNEMAGSAPTNHGSVDEANVFSHLQPNRPKSLRIPATKLFTTPSKLLLVNTPRRGFISFGRHRILKHNLVDLLRQHSHSFDKAYEDLMRAVIDCNKSSNLRANSRLNSPATAQFSLTFSPFPIEDYTRKGNIGKSDLTPGAIGSQIGVALPFQKDKEGQLSDRDVVNCHILLIEVANFTNTFSHFTACPYAGTGRKKRKSLKDHPRHPAVIVNKVDNAVRDIVGTESDLFGPITAFNERVVSFMSPALDLNVSVCVGEILLFFPVDTIPVDGKRLTGRSAVAKFMLSGSNSTITDIVQWVALSAATLDLWRPSTSPEGSSVSNGNFPERVKLPVLFVAILSSVVGSQAIISGMYSIINQSQSLSCFPRVNVVHTSKQIGASPYLERSTGF</sequence>